<protein>
    <submittedName>
        <fullName evidence="1">Uncharacterized protein</fullName>
    </submittedName>
</protein>
<name>W8KLM7_9GAMM</name>
<dbReference type="Proteomes" id="UP000019442">
    <property type="component" value="Chromosome"/>
</dbReference>
<keyword evidence="2" id="KW-1185">Reference proteome</keyword>
<evidence type="ECO:0000313" key="1">
    <source>
        <dbReference type="EMBL" id="AHK80068.1"/>
    </source>
</evidence>
<reference evidence="1 2" key="1">
    <citation type="journal article" date="2014" name="J Genomics">
        <title>Draft Genome Sequence of the Extremely Halophilic Phototrophic Purple Sulfur Bacterium Halorhodospira halochloris.</title>
        <authorList>
            <person name="Singh K.S."/>
            <person name="Kirksey J."/>
            <person name="Hoff W.D."/>
            <person name="Deole R."/>
        </authorList>
    </citation>
    <scope>NUCLEOTIDE SEQUENCE [LARGE SCALE GENOMIC DNA]</scope>
    <source>
        <strain evidence="1 2">A</strain>
    </source>
</reference>
<gene>
    <name evidence="1" type="ORF">M911_13920</name>
</gene>
<dbReference type="HOGENOM" id="CLU_2601192_0_0_6"/>
<dbReference type="AlphaFoldDB" id="W8KLM7"/>
<evidence type="ECO:0000313" key="2">
    <source>
        <dbReference type="Proteomes" id="UP000019442"/>
    </source>
</evidence>
<dbReference type="EMBL" id="CP007268">
    <property type="protein sequence ID" value="AHK80068.1"/>
    <property type="molecule type" value="Genomic_DNA"/>
</dbReference>
<reference evidence="2" key="2">
    <citation type="submission" date="2014-02" db="EMBL/GenBank/DDBJ databases">
        <title>Draft Genome Sequence of extremely halophilic bacteria Halorhodospira halochloris.</title>
        <authorList>
            <person name="Singh K.S."/>
        </authorList>
    </citation>
    <scope>NUCLEOTIDE SEQUENCE [LARGE SCALE GENOMIC DNA]</scope>
    <source>
        <strain evidence="2">A</strain>
    </source>
</reference>
<sequence length="79" mass="9012">MYAVEFETDIKSEFIRIPQFEKLKNRHVKVIVLMEDPPEDAQAGKAQASLPRRHPAKVPPILFKGDVIDTVPDSSWNLI</sequence>
<dbReference type="KEGG" id="hhc:M911_13920"/>
<organism evidence="1 2">
    <name type="scientific">Ectothiorhodospira haloalkaliphila</name>
    <dbReference type="NCBI Taxonomy" id="421628"/>
    <lineage>
        <taxon>Bacteria</taxon>
        <taxon>Pseudomonadati</taxon>
        <taxon>Pseudomonadota</taxon>
        <taxon>Gammaproteobacteria</taxon>
        <taxon>Chromatiales</taxon>
        <taxon>Ectothiorhodospiraceae</taxon>
        <taxon>Ectothiorhodospira</taxon>
    </lineage>
</organism>
<proteinExistence type="predicted"/>
<accession>W8KLM7</accession>
<dbReference type="RefSeq" id="WP_025282590.1">
    <property type="nucleotide sequence ID" value="NZ_CP007268.1"/>
</dbReference>
<dbReference type="OrthoDB" id="5616219at2"/>